<feature type="transmembrane region" description="Helical" evidence="9">
    <location>
        <begin position="194"/>
        <end position="211"/>
    </location>
</feature>
<evidence type="ECO:0000313" key="13">
    <source>
        <dbReference type="Proteomes" id="UP000001360"/>
    </source>
</evidence>
<dbReference type="InterPro" id="IPR036890">
    <property type="entry name" value="HATPase_C_sf"/>
</dbReference>
<evidence type="ECO:0000313" key="12">
    <source>
        <dbReference type="EMBL" id="ACJ52139.1"/>
    </source>
</evidence>
<sequence>MEVHLTAYTPYGTGHMRYASTRMGQHPGKENRMTAKTGNDKRHAVTGLIGHVAAFWRSSPVARMVAPILCLCYDVMMLTRIVFTHGGGDSAAMKLLEHQWGIPVLAILCALSVVALLFRIRMPFAILCAICGLYLCACLLQAEPYLMLPLLFAVYTSTALAATAERAIAGMVLSGLSIVCGLWIATFPALQTDILLPESLLASMTAILALWSRNISQRRKGAALVEAQQQRSLELEQERDEERRRADVAAELHDSVGHNLTAIIALTEGLEGLTQEPVEGAIKSINNLARQSLGDTREAVRKLSSPVTLRKTKTGTVELCSWNDINPILQHARDIGIAAILTETGRRPDDLAQADLCFRVSREAVTNTMRHGKNITRIVVSWDHLDNGELHITVRDDGKPTLNKDNRAKGTGFGLAGLVTEVTRVGGHLHYGSSSGQGWTVSAIIPQQKCPYIPVQEGNDD</sequence>
<keyword evidence="9" id="KW-0812">Transmembrane</keyword>
<evidence type="ECO:0000256" key="7">
    <source>
        <dbReference type="ARBA" id="ARBA00022840"/>
    </source>
</evidence>
<dbReference type="PANTHER" id="PTHR24421">
    <property type="entry name" value="NITRATE/NITRITE SENSOR PROTEIN NARX-RELATED"/>
    <property type="match status" value="1"/>
</dbReference>
<dbReference type="AlphaFoldDB" id="B7GQQ9"/>
<feature type="transmembrane region" description="Helical" evidence="9">
    <location>
        <begin position="124"/>
        <end position="155"/>
    </location>
</feature>
<evidence type="ECO:0000256" key="3">
    <source>
        <dbReference type="ARBA" id="ARBA00022553"/>
    </source>
</evidence>
<evidence type="ECO:0000259" key="10">
    <source>
        <dbReference type="Pfam" id="PF02518"/>
    </source>
</evidence>
<dbReference type="PANTHER" id="PTHR24421:SF10">
    <property type="entry name" value="NITRATE_NITRITE SENSOR PROTEIN NARQ"/>
    <property type="match status" value="1"/>
</dbReference>
<evidence type="ECO:0000256" key="4">
    <source>
        <dbReference type="ARBA" id="ARBA00022679"/>
    </source>
</evidence>
<evidence type="ECO:0000256" key="5">
    <source>
        <dbReference type="ARBA" id="ARBA00022741"/>
    </source>
</evidence>
<evidence type="ECO:0000256" key="8">
    <source>
        <dbReference type="ARBA" id="ARBA00023012"/>
    </source>
</evidence>
<keyword evidence="9" id="KW-1133">Transmembrane helix</keyword>
<keyword evidence="5" id="KW-0547">Nucleotide-binding</keyword>
<dbReference type="SUPFAM" id="SSF55874">
    <property type="entry name" value="ATPase domain of HSP90 chaperone/DNA topoisomerase II/histidine kinase"/>
    <property type="match status" value="1"/>
</dbReference>
<feature type="transmembrane region" description="Helical" evidence="9">
    <location>
        <begin position="95"/>
        <end position="118"/>
    </location>
</feature>
<dbReference type="InterPro" id="IPR011712">
    <property type="entry name" value="Sig_transdc_His_kin_sub3_dim/P"/>
</dbReference>
<dbReference type="GO" id="GO:0005524">
    <property type="term" value="F:ATP binding"/>
    <property type="evidence" value="ECO:0007669"/>
    <property type="project" value="UniProtKB-KW"/>
</dbReference>
<feature type="domain" description="Histidine kinase/HSP90-like ATPase" evidence="10">
    <location>
        <begin position="356"/>
        <end position="448"/>
    </location>
</feature>
<keyword evidence="6 12" id="KW-0418">Kinase</keyword>
<gene>
    <name evidence="12" type="ordered locus">Blon_1047</name>
</gene>
<feature type="transmembrane region" description="Helical" evidence="9">
    <location>
        <begin position="167"/>
        <end position="188"/>
    </location>
</feature>
<evidence type="ECO:0000256" key="1">
    <source>
        <dbReference type="ARBA" id="ARBA00000085"/>
    </source>
</evidence>
<dbReference type="Pfam" id="PF02518">
    <property type="entry name" value="HATPase_c"/>
    <property type="match status" value="1"/>
</dbReference>
<name>B7GQQ9_BIFLS</name>
<dbReference type="KEGG" id="bln:Blon_1047"/>
<dbReference type="InterPro" id="IPR050482">
    <property type="entry name" value="Sensor_HK_TwoCompSys"/>
</dbReference>
<evidence type="ECO:0000256" key="2">
    <source>
        <dbReference type="ARBA" id="ARBA00012438"/>
    </source>
</evidence>
<feature type="domain" description="Signal transduction histidine kinase subgroup 3 dimerisation and phosphoacceptor" evidence="11">
    <location>
        <begin position="245"/>
        <end position="306"/>
    </location>
</feature>
<dbReference type="Pfam" id="PF07730">
    <property type="entry name" value="HisKA_3"/>
    <property type="match status" value="1"/>
</dbReference>
<dbReference type="Gene3D" id="3.30.565.10">
    <property type="entry name" value="Histidine kinase-like ATPase, C-terminal domain"/>
    <property type="match status" value="1"/>
</dbReference>
<evidence type="ECO:0000256" key="6">
    <source>
        <dbReference type="ARBA" id="ARBA00022777"/>
    </source>
</evidence>
<dbReference type="GO" id="GO:0016020">
    <property type="term" value="C:membrane"/>
    <property type="evidence" value="ECO:0007669"/>
    <property type="project" value="InterPro"/>
</dbReference>
<dbReference type="Gene3D" id="1.20.5.1930">
    <property type="match status" value="1"/>
</dbReference>
<protein>
    <recommendedName>
        <fullName evidence="2">histidine kinase</fullName>
        <ecNumber evidence="2">2.7.13.3</ecNumber>
    </recommendedName>
</protein>
<dbReference type="Proteomes" id="UP000001360">
    <property type="component" value="Chromosome"/>
</dbReference>
<evidence type="ECO:0000256" key="9">
    <source>
        <dbReference type="SAM" id="Phobius"/>
    </source>
</evidence>
<dbReference type="EMBL" id="CP001095">
    <property type="protein sequence ID" value="ACJ52139.1"/>
    <property type="molecule type" value="Genomic_DNA"/>
</dbReference>
<feature type="transmembrane region" description="Helical" evidence="9">
    <location>
        <begin position="64"/>
        <end position="83"/>
    </location>
</feature>
<keyword evidence="8" id="KW-0902">Two-component regulatory system</keyword>
<dbReference type="InterPro" id="IPR003594">
    <property type="entry name" value="HATPase_dom"/>
</dbReference>
<evidence type="ECO:0000259" key="11">
    <source>
        <dbReference type="Pfam" id="PF07730"/>
    </source>
</evidence>
<organism evidence="12 13">
    <name type="scientific">Bifidobacterium longum subsp. infantis (strain ATCC 15697 / DSM 20088 / JCM 1222 / NCTC 11817 / S12)</name>
    <dbReference type="NCBI Taxonomy" id="391904"/>
    <lineage>
        <taxon>Bacteria</taxon>
        <taxon>Bacillati</taxon>
        <taxon>Actinomycetota</taxon>
        <taxon>Actinomycetes</taxon>
        <taxon>Bifidobacteriales</taxon>
        <taxon>Bifidobacteriaceae</taxon>
        <taxon>Bifidobacterium</taxon>
    </lineage>
</organism>
<accession>B7GQQ9</accession>
<keyword evidence="7" id="KW-0067">ATP-binding</keyword>
<dbReference type="CDD" id="cd16917">
    <property type="entry name" value="HATPase_UhpB-NarQ-NarX-like"/>
    <property type="match status" value="1"/>
</dbReference>
<comment type="catalytic activity">
    <reaction evidence="1">
        <text>ATP + protein L-histidine = ADP + protein N-phospho-L-histidine.</text>
        <dbReference type="EC" id="2.7.13.3"/>
    </reaction>
</comment>
<dbReference type="GO" id="GO:0046983">
    <property type="term" value="F:protein dimerization activity"/>
    <property type="evidence" value="ECO:0007669"/>
    <property type="project" value="InterPro"/>
</dbReference>
<keyword evidence="4" id="KW-0808">Transferase</keyword>
<reference evidence="12 13" key="1">
    <citation type="journal article" date="2008" name="Proc. Natl. Acad. Sci. U.S.A.">
        <title>The genome sequence of Bifidobacterium longum subsp. infantis reveals adaptations for milk utilization within the infant microbiome.</title>
        <authorList>
            <person name="Sela D.A."/>
            <person name="Chapman J."/>
            <person name="Adeuya A."/>
            <person name="Kim J.H."/>
            <person name="Chen F."/>
            <person name="Whitehead T.R."/>
            <person name="Lapidus A."/>
            <person name="Rokhsar D.S."/>
            <person name="Lebrilla C.B."/>
            <person name="German J.B."/>
            <person name="Price N.P."/>
            <person name="Richardson P.M."/>
            <person name="Mills D.A."/>
        </authorList>
    </citation>
    <scope>NUCLEOTIDE SEQUENCE [LARGE SCALE GENOMIC DNA]</scope>
    <source>
        <strain evidence="13">ATCC 15697 / DSM 20088 / JCM 1222 / NCTC 11817 / S12 [JGI]</strain>
    </source>
</reference>
<dbReference type="EC" id="2.7.13.3" evidence="2"/>
<proteinExistence type="predicted"/>
<dbReference type="GO" id="GO:0000155">
    <property type="term" value="F:phosphorelay sensor kinase activity"/>
    <property type="evidence" value="ECO:0007669"/>
    <property type="project" value="InterPro"/>
</dbReference>
<keyword evidence="3" id="KW-0597">Phosphoprotein</keyword>
<keyword evidence="9" id="KW-0472">Membrane</keyword>